<sequence>MSKEPSGIERSCAIREIKLAGGGLARRWQARHQPRHAGGKGGWAGGPRGSSGA</sequence>
<feature type="compositionally biased region" description="Basic residues" evidence="1">
    <location>
        <begin position="28"/>
        <end position="38"/>
    </location>
</feature>
<dbReference type="AlphaFoldDB" id="A0A3P3XKD9"/>
<feature type="compositionally biased region" description="Gly residues" evidence="1">
    <location>
        <begin position="39"/>
        <end position="53"/>
    </location>
</feature>
<feature type="region of interest" description="Disordered" evidence="1">
    <location>
        <begin position="25"/>
        <end position="53"/>
    </location>
</feature>
<reference evidence="2" key="1">
    <citation type="submission" date="2017-02" db="EMBL/GenBank/DDBJ databases">
        <authorList>
            <person name="Regsiter A."/>
            <person name="William W."/>
        </authorList>
    </citation>
    <scope>NUCLEOTIDE SEQUENCE</scope>
    <source>
        <strain evidence="2">Bib</strain>
    </source>
</reference>
<dbReference type="EMBL" id="FWDM01000029">
    <property type="protein sequence ID" value="SLM14643.1"/>
    <property type="molecule type" value="Genomic_DNA"/>
</dbReference>
<evidence type="ECO:0000256" key="1">
    <source>
        <dbReference type="SAM" id="MobiDB-lite"/>
    </source>
</evidence>
<gene>
    <name evidence="2" type="ORF">SPIROBIBN47_350014</name>
</gene>
<organism evidence="2">
    <name type="scientific">uncultured spirochete</name>
    <dbReference type="NCBI Taxonomy" id="156406"/>
    <lineage>
        <taxon>Bacteria</taxon>
        <taxon>Pseudomonadati</taxon>
        <taxon>Spirochaetota</taxon>
        <taxon>Spirochaetia</taxon>
        <taxon>Spirochaetales</taxon>
        <taxon>environmental samples</taxon>
    </lineage>
</organism>
<evidence type="ECO:0000313" key="2">
    <source>
        <dbReference type="EMBL" id="SLM14643.1"/>
    </source>
</evidence>
<accession>A0A3P3XKD9</accession>
<protein>
    <submittedName>
        <fullName evidence="2">Uncharacterized protein</fullName>
    </submittedName>
</protein>
<name>A0A3P3XKD9_9SPIR</name>
<proteinExistence type="predicted"/>